<dbReference type="RefSeq" id="WP_317120342.1">
    <property type="nucleotide sequence ID" value="NZ_JAWJBA010000001.1"/>
</dbReference>
<reference evidence="3 4" key="1">
    <citation type="submission" date="2023-10" db="EMBL/GenBank/DDBJ databases">
        <title>Screening of Alkalihalobacillus lindianensis BZ-TG-R113 and Its Alleviation of Salt Stress on Rapeseed Growth.</title>
        <authorList>
            <person name="Zhao B."/>
            <person name="Guo T."/>
        </authorList>
    </citation>
    <scope>NUCLEOTIDE SEQUENCE [LARGE SCALE GENOMIC DNA]</scope>
    <source>
        <strain evidence="3 4">BZ-TG-R113</strain>
    </source>
</reference>
<dbReference type="Pfam" id="PF01569">
    <property type="entry name" value="PAP2"/>
    <property type="match status" value="1"/>
</dbReference>
<keyword evidence="1" id="KW-0812">Transmembrane</keyword>
<dbReference type="PANTHER" id="PTHR14969:SF13">
    <property type="entry name" value="AT30094P"/>
    <property type="match status" value="1"/>
</dbReference>
<protein>
    <submittedName>
        <fullName evidence="3">Phosphatase PAP2 family protein</fullName>
    </submittedName>
</protein>
<proteinExistence type="predicted"/>
<dbReference type="SMART" id="SM00014">
    <property type="entry name" value="acidPPc"/>
    <property type="match status" value="1"/>
</dbReference>
<dbReference type="CDD" id="cd03392">
    <property type="entry name" value="PAP2_like_2"/>
    <property type="match status" value="1"/>
</dbReference>
<dbReference type="InterPro" id="IPR036938">
    <property type="entry name" value="PAP2/HPO_sf"/>
</dbReference>
<dbReference type="InterPro" id="IPR000326">
    <property type="entry name" value="PAP2/HPO"/>
</dbReference>
<feature type="domain" description="Phosphatidic acid phosphatase type 2/haloperoxidase" evidence="2">
    <location>
        <begin position="88"/>
        <end position="199"/>
    </location>
</feature>
<keyword evidence="4" id="KW-1185">Reference proteome</keyword>
<feature type="transmembrane region" description="Helical" evidence="1">
    <location>
        <begin position="53"/>
        <end position="81"/>
    </location>
</feature>
<dbReference type="Proteomes" id="UP001287282">
    <property type="component" value="Unassembled WGS sequence"/>
</dbReference>
<feature type="transmembrane region" description="Helical" evidence="1">
    <location>
        <begin position="12"/>
        <end position="33"/>
    </location>
</feature>
<evidence type="ECO:0000313" key="4">
    <source>
        <dbReference type="Proteomes" id="UP001287282"/>
    </source>
</evidence>
<dbReference type="PANTHER" id="PTHR14969">
    <property type="entry name" value="SPHINGOSINE-1-PHOSPHATE PHOSPHOHYDROLASE"/>
    <property type="match status" value="1"/>
</dbReference>
<sequence length="213" mass="24480">MQAHSHKHFMVVFFLILLSFSVTTYVVIMGYTATIDRYVIEKIIPTHTESLTAAMQFFSFIGDIVPAVIISLICIMIIYLTYKKWQEVFLFIAVMIGSTALNTFTKWMIKRERPESTFVYEAGFSYPSGHTMAAMSLYGIIIFLFWKHTRHAVARVSILVFGITMIVTIAFSRLYLGVHYISDIIGGVLLSGLWLYVTIYVYQYLIEKQSEES</sequence>
<keyword evidence="1" id="KW-1133">Transmembrane helix</keyword>
<feature type="transmembrane region" description="Helical" evidence="1">
    <location>
        <begin position="158"/>
        <end position="178"/>
    </location>
</feature>
<evidence type="ECO:0000259" key="2">
    <source>
        <dbReference type="SMART" id="SM00014"/>
    </source>
</evidence>
<evidence type="ECO:0000313" key="3">
    <source>
        <dbReference type="EMBL" id="MDV2683013.1"/>
    </source>
</evidence>
<dbReference type="Gene3D" id="1.20.144.10">
    <property type="entry name" value="Phosphatidic acid phosphatase type 2/haloperoxidase"/>
    <property type="match status" value="2"/>
</dbReference>
<dbReference type="EMBL" id="JAWJBA010000001">
    <property type="protein sequence ID" value="MDV2683013.1"/>
    <property type="molecule type" value="Genomic_DNA"/>
</dbReference>
<comment type="caution">
    <text evidence="3">The sequence shown here is derived from an EMBL/GenBank/DDBJ whole genome shotgun (WGS) entry which is preliminary data.</text>
</comment>
<name>A0ABU3X6X1_9BACI</name>
<organism evidence="3 4">
    <name type="scientific">Alkalihalophilus lindianensis</name>
    <dbReference type="NCBI Taxonomy" id="1630542"/>
    <lineage>
        <taxon>Bacteria</taxon>
        <taxon>Bacillati</taxon>
        <taxon>Bacillota</taxon>
        <taxon>Bacilli</taxon>
        <taxon>Bacillales</taxon>
        <taxon>Bacillaceae</taxon>
        <taxon>Alkalihalophilus</taxon>
    </lineage>
</organism>
<feature type="transmembrane region" description="Helical" evidence="1">
    <location>
        <begin position="184"/>
        <end position="205"/>
    </location>
</feature>
<feature type="transmembrane region" description="Helical" evidence="1">
    <location>
        <begin position="88"/>
        <end position="109"/>
    </location>
</feature>
<feature type="transmembrane region" description="Helical" evidence="1">
    <location>
        <begin position="129"/>
        <end position="146"/>
    </location>
</feature>
<keyword evidence="1" id="KW-0472">Membrane</keyword>
<gene>
    <name evidence="3" type="ORF">RYX56_01350</name>
</gene>
<evidence type="ECO:0000256" key="1">
    <source>
        <dbReference type="SAM" id="Phobius"/>
    </source>
</evidence>
<accession>A0ABU3X6X1</accession>
<dbReference type="SUPFAM" id="SSF48317">
    <property type="entry name" value="Acid phosphatase/Vanadium-dependent haloperoxidase"/>
    <property type="match status" value="1"/>
</dbReference>